<evidence type="ECO:0000256" key="4">
    <source>
        <dbReference type="ARBA" id="ARBA00022679"/>
    </source>
</evidence>
<keyword evidence="6 11" id="KW-0418">Kinase</keyword>
<evidence type="ECO:0000256" key="2">
    <source>
        <dbReference type="ARBA" id="ARBA00022475"/>
    </source>
</evidence>
<comment type="caution">
    <text evidence="11">The sequence shown here is derived from an EMBL/GenBank/DDBJ whole genome shotgun (WGS) entry which is preliminary data.</text>
</comment>
<evidence type="ECO:0000256" key="8">
    <source>
        <dbReference type="ARBA" id="ARBA00023136"/>
    </source>
</evidence>
<evidence type="ECO:0000313" key="11">
    <source>
        <dbReference type="EMBL" id="MCH91050.1"/>
    </source>
</evidence>
<keyword evidence="8 9" id="KW-0472">Membrane</keyword>
<evidence type="ECO:0000259" key="10">
    <source>
        <dbReference type="Pfam" id="PF25575"/>
    </source>
</evidence>
<evidence type="ECO:0000313" key="12">
    <source>
        <dbReference type="Proteomes" id="UP000265520"/>
    </source>
</evidence>
<protein>
    <submittedName>
        <fullName evidence="11">Putative serine/threonine-protein kinase</fullName>
    </submittedName>
</protein>
<keyword evidence="2" id="KW-1003">Cell membrane</keyword>
<dbReference type="SUPFAM" id="SSF48452">
    <property type="entry name" value="TPR-like"/>
    <property type="match status" value="1"/>
</dbReference>
<dbReference type="PANTHER" id="PTHR45863">
    <property type="entry name" value="SERINE/THREONINE-PROTEIN KINASE BSK5"/>
    <property type="match status" value="1"/>
</dbReference>
<dbReference type="AlphaFoldDB" id="A0A392MU21"/>
<comment type="subcellular location">
    <subcellularLocation>
        <location evidence="1">Cell membrane</location>
    </subcellularLocation>
</comment>
<dbReference type="GO" id="GO:0004674">
    <property type="term" value="F:protein serine/threonine kinase activity"/>
    <property type="evidence" value="ECO:0007669"/>
    <property type="project" value="UniProtKB-KW"/>
</dbReference>
<keyword evidence="3" id="KW-0723">Serine/threonine-protein kinase</keyword>
<sequence>MWTNQMQQTLDSKKKGDGAFRQKDFKTAIEGYTQFIDVGSMVSPTIYARRSLSYLFSNMPNEGLGDAMQAQMISPVWFMAFYLQAIALLALGKENDAQVALKEGTELETKKSTN</sequence>
<dbReference type="EMBL" id="LXQA010019577">
    <property type="protein sequence ID" value="MCH91050.1"/>
    <property type="molecule type" value="Genomic_DNA"/>
</dbReference>
<keyword evidence="4" id="KW-0808">Transferase</keyword>
<keyword evidence="5" id="KW-0547">Nucleotide-binding</keyword>
<keyword evidence="9" id="KW-0812">Transmembrane</keyword>
<accession>A0A392MU21</accession>
<proteinExistence type="predicted"/>
<dbReference type="InterPro" id="IPR011990">
    <property type="entry name" value="TPR-like_helical_dom_sf"/>
</dbReference>
<dbReference type="PANTHER" id="PTHR45863:SF2">
    <property type="entry name" value="SERINE_THREONINE-PROTEIN KINASE BSK7-RELATED"/>
    <property type="match status" value="1"/>
</dbReference>
<evidence type="ECO:0000256" key="1">
    <source>
        <dbReference type="ARBA" id="ARBA00004236"/>
    </source>
</evidence>
<reference evidence="11 12" key="1">
    <citation type="journal article" date="2018" name="Front. Plant Sci.">
        <title>Red Clover (Trifolium pratense) and Zigzag Clover (T. medium) - A Picture of Genomic Similarities and Differences.</title>
        <authorList>
            <person name="Dluhosova J."/>
            <person name="Istvanek J."/>
            <person name="Nedelnik J."/>
            <person name="Repkova J."/>
        </authorList>
    </citation>
    <scope>NUCLEOTIDE SEQUENCE [LARGE SCALE GENOMIC DNA]</scope>
    <source>
        <strain evidence="12">cv. 10/8</strain>
        <tissue evidence="11">Leaf</tissue>
    </source>
</reference>
<dbReference type="GO" id="GO:0009742">
    <property type="term" value="P:brassinosteroid mediated signaling pathway"/>
    <property type="evidence" value="ECO:0007669"/>
    <property type="project" value="InterPro"/>
</dbReference>
<dbReference type="InterPro" id="IPR045845">
    <property type="entry name" value="BSK"/>
</dbReference>
<name>A0A392MU21_9FABA</name>
<dbReference type="Proteomes" id="UP000265520">
    <property type="component" value="Unassembled WGS sequence"/>
</dbReference>
<dbReference type="GO" id="GO:0005524">
    <property type="term" value="F:ATP binding"/>
    <property type="evidence" value="ECO:0007669"/>
    <property type="project" value="UniProtKB-KW"/>
</dbReference>
<dbReference type="InterPro" id="IPR058209">
    <property type="entry name" value="TPR_BSK1_C"/>
</dbReference>
<feature type="transmembrane region" description="Helical" evidence="9">
    <location>
        <begin position="72"/>
        <end position="92"/>
    </location>
</feature>
<dbReference type="GO" id="GO:0005886">
    <property type="term" value="C:plasma membrane"/>
    <property type="evidence" value="ECO:0007669"/>
    <property type="project" value="UniProtKB-SubCell"/>
</dbReference>
<dbReference type="Pfam" id="PF25575">
    <property type="entry name" value="TPR_BSK1_C"/>
    <property type="match status" value="1"/>
</dbReference>
<evidence type="ECO:0000256" key="3">
    <source>
        <dbReference type="ARBA" id="ARBA00022527"/>
    </source>
</evidence>
<evidence type="ECO:0000256" key="9">
    <source>
        <dbReference type="SAM" id="Phobius"/>
    </source>
</evidence>
<evidence type="ECO:0000256" key="5">
    <source>
        <dbReference type="ARBA" id="ARBA00022741"/>
    </source>
</evidence>
<keyword evidence="7" id="KW-0067">ATP-binding</keyword>
<evidence type="ECO:0000256" key="6">
    <source>
        <dbReference type="ARBA" id="ARBA00022777"/>
    </source>
</evidence>
<dbReference type="FunFam" id="1.25.40.10:FF:000016">
    <property type="entry name" value="probable serine/threonine-protein kinase At4g35230"/>
    <property type="match status" value="1"/>
</dbReference>
<evidence type="ECO:0000256" key="7">
    <source>
        <dbReference type="ARBA" id="ARBA00022840"/>
    </source>
</evidence>
<feature type="domain" description="Serine/threonine-protein kinase BSK1-like TPR repeats" evidence="10">
    <location>
        <begin position="1"/>
        <end position="85"/>
    </location>
</feature>
<dbReference type="Gene3D" id="1.25.40.10">
    <property type="entry name" value="Tetratricopeptide repeat domain"/>
    <property type="match status" value="1"/>
</dbReference>
<organism evidence="11 12">
    <name type="scientific">Trifolium medium</name>
    <dbReference type="NCBI Taxonomy" id="97028"/>
    <lineage>
        <taxon>Eukaryota</taxon>
        <taxon>Viridiplantae</taxon>
        <taxon>Streptophyta</taxon>
        <taxon>Embryophyta</taxon>
        <taxon>Tracheophyta</taxon>
        <taxon>Spermatophyta</taxon>
        <taxon>Magnoliopsida</taxon>
        <taxon>eudicotyledons</taxon>
        <taxon>Gunneridae</taxon>
        <taxon>Pentapetalae</taxon>
        <taxon>rosids</taxon>
        <taxon>fabids</taxon>
        <taxon>Fabales</taxon>
        <taxon>Fabaceae</taxon>
        <taxon>Papilionoideae</taxon>
        <taxon>50 kb inversion clade</taxon>
        <taxon>NPAAA clade</taxon>
        <taxon>Hologalegina</taxon>
        <taxon>IRL clade</taxon>
        <taxon>Trifolieae</taxon>
        <taxon>Trifolium</taxon>
    </lineage>
</organism>
<keyword evidence="9" id="KW-1133">Transmembrane helix</keyword>
<keyword evidence="12" id="KW-1185">Reference proteome</keyword>
<gene>
    <name evidence="11" type="ORF">A2U01_0011974</name>
</gene>